<keyword evidence="1" id="KW-1133">Transmembrane helix</keyword>
<evidence type="ECO:0000256" key="1">
    <source>
        <dbReference type="SAM" id="Phobius"/>
    </source>
</evidence>
<feature type="transmembrane region" description="Helical" evidence="1">
    <location>
        <begin position="26"/>
        <end position="42"/>
    </location>
</feature>
<protein>
    <recommendedName>
        <fullName evidence="4">Toxin CptA</fullName>
    </recommendedName>
</protein>
<keyword evidence="3" id="KW-1185">Reference proteome</keyword>
<evidence type="ECO:0000313" key="3">
    <source>
        <dbReference type="Proteomes" id="UP001461960"/>
    </source>
</evidence>
<name>A0ABU9X475_9GAMM</name>
<dbReference type="Proteomes" id="UP001461960">
    <property type="component" value="Unassembled WGS sequence"/>
</dbReference>
<evidence type="ECO:0000313" key="2">
    <source>
        <dbReference type="EMBL" id="MEN2750195.1"/>
    </source>
</evidence>
<dbReference type="EMBL" id="JBDGHN010000002">
    <property type="protein sequence ID" value="MEN2750195.1"/>
    <property type="molecule type" value="Genomic_DNA"/>
</dbReference>
<keyword evidence="1" id="KW-0812">Transmembrane</keyword>
<organism evidence="2 3">
    <name type="scientific">Psychrobacter saeujeotis</name>
    <dbReference type="NCBI Taxonomy" id="3143436"/>
    <lineage>
        <taxon>Bacteria</taxon>
        <taxon>Pseudomonadati</taxon>
        <taxon>Pseudomonadota</taxon>
        <taxon>Gammaproteobacteria</taxon>
        <taxon>Moraxellales</taxon>
        <taxon>Moraxellaceae</taxon>
        <taxon>Psychrobacter</taxon>
    </lineage>
</organism>
<feature type="transmembrane region" description="Helical" evidence="1">
    <location>
        <begin position="48"/>
        <end position="66"/>
    </location>
</feature>
<evidence type="ECO:0008006" key="4">
    <source>
        <dbReference type="Google" id="ProtNLM"/>
    </source>
</evidence>
<proteinExistence type="predicted"/>
<dbReference type="RefSeq" id="WP_299217591.1">
    <property type="nucleotide sequence ID" value="NZ_JBDGHN010000002.1"/>
</dbReference>
<sequence length="157" mass="18431">MYDSTAVQLPTLRIDTAIKYGSRLRTLMYTGLSISIVLLSWLAKLSWWQYALILIVSAAVISYLALSRPILLHLSQPPLHNHLNKEWQLLMRTGRGDELWRADLNNVHRYQWLLNFQFVTTEPFMRSLTITIYRDQVSLDHWQQLNILATIVNKKHD</sequence>
<comment type="caution">
    <text evidence="2">The sequence shown here is derived from an EMBL/GenBank/DDBJ whole genome shotgun (WGS) entry which is preliminary data.</text>
</comment>
<gene>
    <name evidence="2" type="ORF">AAIR29_00975</name>
</gene>
<keyword evidence="1" id="KW-0472">Membrane</keyword>
<accession>A0ABU9X475</accession>
<reference evidence="2 3" key="1">
    <citation type="submission" date="2024-05" db="EMBL/GenBank/DDBJ databases">
        <authorList>
            <person name="Kim H.-Y."/>
            <person name="Kim E."/>
            <person name="Cai Y."/>
            <person name="Yang S.-M."/>
            <person name="Lee W."/>
        </authorList>
    </citation>
    <scope>NUCLEOTIDE SEQUENCE [LARGE SCALE GENOMIC DNA]</scope>
    <source>
        <strain evidence="2 3">FBL11</strain>
    </source>
</reference>